<dbReference type="InterPro" id="IPR029058">
    <property type="entry name" value="AB_hydrolase_fold"/>
</dbReference>
<dbReference type="GO" id="GO:0016042">
    <property type="term" value="P:lipid catabolic process"/>
    <property type="evidence" value="ECO:0007669"/>
    <property type="project" value="UniProtKB-KW"/>
</dbReference>
<dbReference type="Gene3D" id="3.40.50.1820">
    <property type="entry name" value="alpha/beta hydrolase"/>
    <property type="match status" value="1"/>
</dbReference>
<evidence type="ECO:0000259" key="10">
    <source>
        <dbReference type="Pfam" id="PF24708"/>
    </source>
</evidence>
<dbReference type="GO" id="GO:0004806">
    <property type="term" value="F:triacylglycerol lipase activity"/>
    <property type="evidence" value="ECO:0007669"/>
    <property type="project" value="UniProtKB-EC"/>
</dbReference>
<keyword evidence="4" id="KW-0964">Secreted</keyword>
<organism evidence="11 12">
    <name type="scientific">Bacillus thuringiensis subsp. medellin</name>
    <dbReference type="NCBI Taxonomy" id="79672"/>
    <lineage>
        <taxon>Bacteria</taxon>
        <taxon>Bacillati</taxon>
        <taxon>Bacillota</taxon>
        <taxon>Bacilli</taxon>
        <taxon>Bacillales</taxon>
        <taxon>Bacillaceae</taxon>
        <taxon>Bacillus</taxon>
        <taxon>Bacillus cereus group</taxon>
    </lineage>
</organism>
<evidence type="ECO:0000256" key="6">
    <source>
        <dbReference type="ARBA" id="ARBA00022801"/>
    </source>
</evidence>
<protein>
    <recommendedName>
        <fullName evidence="3">triacylglycerol lipase</fullName>
        <ecNumber evidence="3">3.1.1.3</ecNumber>
    </recommendedName>
</protein>
<dbReference type="SUPFAM" id="SSF53474">
    <property type="entry name" value="alpha/beta-Hydrolases"/>
    <property type="match status" value="1"/>
</dbReference>
<dbReference type="EMBL" id="MOOV01000234">
    <property type="protein sequence ID" value="OUB89768.1"/>
    <property type="molecule type" value="Genomic_DNA"/>
</dbReference>
<evidence type="ECO:0000313" key="12">
    <source>
        <dbReference type="Proteomes" id="UP000195160"/>
    </source>
</evidence>
<evidence type="ECO:0000256" key="2">
    <source>
        <dbReference type="ARBA" id="ARBA00004613"/>
    </source>
</evidence>
<evidence type="ECO:0000256" key="4">
    <source>
        <dbReference type="ARBA" id="ARBA00022525"/>
    </source>
</evidence>
<keyword evidence="8" id="KW-0443">Lipid metabolism</keyword>
<evidence type="ECO:0000256" key="7">
    <source>
        <dbReference type="ARBA" id="ARBA00022963"/>
    </source>
</evidence>
<keyword evidence="6" id="KW-0378">Hydrolase</keyword>
<evidence type="ECO:0000313" key="11">
    <source>
        <dbReference type="EMBL" id="OUB89768.1"/>
    </source>
</evidence>
<evidence type="ECO:0000256" key="9">
    <source>
        <dbReference type="SAM" id="SignalP"/>
    </source>
</evidence>
<keyword evidence="5 9" id="KW-0732">Signal</keyword>
<evidence type="ECO:0000256" key="8">
    <source>
        <dbReference type="ARBA" id="ARBA00023098"/>
    </source>
</evidence>
<reference evidence="11 12" key="1">
    <citation type="submission" date="2016-10" db="EMBL/GenBank/DDBJ databases">
        <title>Comparative genomics of Bacillus thuringiensis reveals a path to pathogens against multiple invertebrate hosts.</title>
        <authorList>
            <person name="Zheng J."/>
            <person name="Gao Q."/>
            <person name="Liu H."/>
            <person name="Peng D."/>
            <person name="Ruan L."/>
            <person name="Sun M."/>
        </authorList>
    </citation>
    <scope>NUCLEOTIDE SEQUENCE [LARGE SCALE GENOMIC DNA]</scope>
    <source>
        <strain evidence="11">T30001</strain>
    </source>
</reference>
<dbReference type="PANTHER" id="PTHR34043:SF3">
    <property type="entry name" value="ALPHA_BETA-HYDROLASES SUPERFAMILY PROTEIN"/>
    <property type="match status" value="1"/>
</dbReference>
<proteinExistence type="predicted"/>
<evidence type="ECO:0000256" key="1">
    <source>
        <dbReference type="ARBA" id="ARBA00001024"/>
    </source>
</evidence>
<feature type="domain" description="Lipase-like C-terminal" evidence="10">
    <location>
        <begin position="32"/>
        <end position="398"/>
    </location>
</feature>
<accession>A0A9X6MYB4</accession>
<sequence length="404" mass="45559">MKNILCRLIPMLLLIPFILVPANAKAAVQNQKDPIILIHGLAGWGRDEVPGFKYWGGFKDIEAHLNQQGYQTYTAAVGPFSSNWDRAAELYAYIKGGTVDYGAAHAKEHGHDRYGRTYPGVYPQWSEQKKVNLIGHSMGGQTERVLLQLLKEGHPKEQEYTKTHPGETISPLFEGNKSWVRSVTSIGTAHNGSSMGDKEDVVSFFKTFVLKIASLSGNNPQTFGYDFKLDQWGLKRKQGESFIQYTDRVFKSPVWNTKDTSAYDLTTNAAKEINQWVKTFDDVYYFSYTGIATYPSALTGHALPVITMNPLFYAPSLYIGSHNTKEWWPNDGLVSVISSQYPFGHPNQPYTGTARKGVWNYTSPKKDWDHIDFIGIDLESSLGIRDIYSFYNELGNNINRLPNN</sequence>
<dbReference type="EC" id="3.1.1.3" evidence="3"/>
<comment type="subcellular location">
    <subcellularLocation>
        <location evidence="2">Secreted</location>
    </subcellularLocation>
</comment>
<dbReference type="GO" id="GO:0005576">
    <property type="term" value="C:extracellular region"/>
    <property type="evidence" value="ECO:0007669"/>
    <property type="project" value="UniProtKB-SubCell"/>
</dbReference>
<dbReference type="PANTHER" id="PTHR34043">
    <property type="entry name" value="ALPHA/BETA-HYDROLASES SUPERFAMILY PROTEIN"/>
    <property type="match status" value="1"/>
</dbReference>
<dbReference type="Pfam" id="PF24708">
    <property type="entry name" value="Lip_C"/>
    <property type="match status" value="1"/>
</dbReference>
<dbReference type="RefSeq" id="WP_088069249.1">
    <property type="nucleotide sequence ID" value="NZ_MOOV01000234.1"/>
</dbReference>
<dbReference type="Proteomes" id="UP000195160">
    <property type="component" value="Unassembled WGS sequence"/>
</dbReference>
<evidence type="ECO:0000256" key="5">
    <source>
        <dbReference type="ARBA" id="ARBA00022729"/>
    </source>
</evidence>
<feature type="chain" id="PRO_5040935529" description="triacylglycerol lipase" evidence="9">
    <location>
        <begin position="27"/>
        <end position="404"/>
    </location>
</feature>
<comment type="catalytic activity">
    <reaction evidence="1">
        <text>a triacylglycerol + H2O = a diacylglycerol + a fatty acid + H(+)</text>
        <dbReference type="Rhea" id="RHEA:12044"/>
        <dbReference type="ChEBI" id="CHEBI:15377"/>
        <dbReference type="ChEBI" id="CHEBI:15378"/>
        <dbReference type="ChEBI" id="CHEBI:17855"/>
        <dbReference type="ChEBI" id="CHEBI:18035"/>
        <dbReference type="ChEBI" id="CHEBI:28868"/>
        <dbReference type="EC" id="3.1.1.3"/>
    </reaction>
</comment>
<dbReference type="InterPro" id="IPR056304">
    <property type="entry name" value="Lip-like_C"/>
</dbReference>
<comment type="caution">
    <text evidence="11">The sequence shown here is derived from an EMBL/GenBank/DDBJ whole genome shotgun (WGS) entry which is preliminary data.</text>
</comment>
<dbReference type="AlphaFoldDB" id="A0A9X6MYB4"/>
<keyword evidence="7" id="KW-0442">Lipid degradation</keyword>
<evidence type="ECO:0000256" key="3">
    <source>
        <dbReference type="ARBA" id="ARBA00013279"/>
    </source>
</evidence>
<feature type="signal peptide" evidence="9">
    <location>
        <begin position="1"/>
        <end position="26"/>
    </location>
</feature>
<gene>
    <name evidence="11" type="ORF">BK784_26455</name>
</gene>
<name>A0A9X6MYB4_BACTV</name>